<dbReference type="OrthoDB" id="9788645at2"/>
<keyword evidence="11" id="KW-1185">Reference proteome</keyword>
<feature type="transmembrane region" description="Helical" evidence="9">
    <location>
        <begin position="92"/>
        <end position="114"/>
    </location>
</feature>
<reference evidence="10 11" key="1">
    <citation type="journal article" date="2010" name="Stand. Genomic Sci.">
        <title>Complete genome sequence of Denitrovibrio acetiphilus type strain (N2460).</title>
        <authorList>
            <person name="Kiss H."/>
            <person name="Lang E."/>
            <person name="Lapidus A."/>
            <person name="Copeland A."/>
            <person name="Nolan M."/>
            <person name="Glavina Del Rio T."/>
            <person name="Chen F."/>
            <person name="Lucas S."/>
            <person name="Tice H."/>
            <person name="Cheng J.F."/>
            <person name="Han C."/>
            <person name="Goodwin L."/>
            <person name="Pitluck S."/>
            <person name="Liolios K."/>
            <person name="Pati A."/>
            <person name="Ivanova N."/>
            <person name="Mavromatis K."/>
            <person name="Chen A."/>
            <person name="Palaniappan K."/>
            <person name="Land M."/>
            <person name="Hauser L."/>
            <person name="Chang Y.J."/>
            <person name="Jeffries C.D."/>
            <person name="Detter J.C."/>
            <person name="Brettin T."/>
            <person name="Spring S."/>
            <person name="Rohde M."/>
            <person name="Goker M."/>
            <person name="Woyke T."/>
            <person name="Bristow J."/>
            <person name="Eisen J.A."/>
            <person name="Markowitz V."/>
            <person name="Hugenholtz P."/>
            <person name="Kyrpides N.C."/>
            <person name="Klenk H.P."/>
        </authorList>
    </citation>
    <scope>NUCLEOTIDE SEQUENCE [LARGE SCALE GENOMIC DNA]</scope>
    <source>
        <strain evidence="11">DSM 12809 / NBRC 114555 / N2460</strain>
    </source>
</reference>
<dbReference type="Proteomes" id="UP000002012">
    <property type="component" value="Chromosome"/>
</dbReference>
<dbReference type="STRING" id="522772.Dacet_1316"/>
<keyword evidence="3" id="KW-1003">Cell membrane</keyword>
<accession>D4H7T9</accession>
<keyword evidence="6 9" id="KW-0812">Transmembrane</keyword>
<feature type="transmembrane region" description="Helical" evidence="9">
    <location>
        <begin position="198"/>
        <end position="215"/>
    </location>
</feature>
<evidence type="ECO:0000256" key="1">
    <source>
        <dbReference type="ARBA" id="ARBA00004651"/>
    </source>
</evidence>
<protein>
    <recommendedName>
        <fullName evidence="12">Phosphotransferase system PTS sorbose-specific IIC subunit</fullName>
    </recommendedName>
</protein>
<keyword evidence="5" id="KW-0598">Phosphotransferase system</keyword>
<feature type="transmembrane region" description="Helical" evidence="9">
    <location>
        <begin position="173"/>
        <end position="191"/>
    </location>
</feature>
<evidence type="ECO:0000256" key="8">
    <source>
        <dbReference type="ARBA" id="ARBA00023136"/>
    </source>
</evidence>
<evidence type="ECO:0000256" key="4">
    <source>
        <dbReference type="ARBA" id="ARBA00022597"/>
    </source>
</evidence>
<dbReference type="eggNOG" id="ENOG50328ZY">
    <property type="taxonomic scope" value="Bacteria"/>
</dbReference>
<dbReference type="GO" id="GO:0009401">
    <property type="term" value="P:phosphoenolpyruvate-dependent sugar phosphotransferase system"/>
    <property type="evidence" value="ECO:0007669"/>
    <property type="project" value="UniProtKB-KW"/>
</dbReference>
<evidence type="ECO:0000256" key="6">
    <source>
        <dbReference type="ARBA" id="ARBA00022692"/>
    </source>
</evidence>
<keyword evidence="2" id="KW-0813">Transport</keyword>
<dbReference type="InterPro" id="IPR004700">
    <property type="entry name" value="PTS_IIC_man"/>
</dbReference>
<comment type="subcellular location">
    <subcellularLocation>
        <location evidence="1">Cell membrane</location>
        <topology evidence="1">Multi-pass membrane protein</topology>
    </subcellularLocation>
</comment>
<feature type="transmembrane region" description="Helical" evidence="9">
    <location>
        <begin position="135"/>
        <end position="161"/>
    </location>
</feature>
<name>D4H7T9_DENA2</name>
<dbReference type="EMBL" id="CP001968">
    <property type="protein sequence ID" value="ADD68088.1"/>
    <property type="molecule type" value="Genomic_DNA"/>
</dbReference>
<evidence type="ECO:0000256" key="9">
    <source>
        <dbReference type="SAM" id="Phobius"/>
    </source>
</evidence>
<evidence type="ECO:0000313" key="10">
    <source>
        <dbReference type="EMBL" id="ADD68088.1"/>
    </source>
</evidence>
<organism evidence="10 11">
    <name type="scientific">Denitrovibrio acetiphilus (strain DSM 12809 / NBRC 114555 / N2460)</name>
    <dbReference type="NCBI Taxonomy" id="522772"/>
    <lineage>
        <taxon>Bacteria</taxon>
        <taxon>Pseudomonadati</taxon>
        <taxon>Deferribacterota</taxon>
        <taxon>Deferribacteres</taxon>
        <taxon>Deferribacterales</taxon>
        <taxon>Geovibrionaceae</taxon>
        <taxon>Denitrovibrio</taxon>
    </lineage>
</organism>
<evidence type="ECO:0008006" key="12">
    <source>
        <dbReference type="Google" id="ProtNLM"/>
    </source>
</evidence>
<evidence type="ECO:0000256" key="3">
    <source>
        <dbReference type="ARBA" id="ARBA00022475"/>
    </source>
</evidence>
<dbReference type="InParanoid" id="D4H7T9"/>
<proteinExistence type="predicted"/>
<evidence type="ECO:0000256" key="2">
    <source>
        <dbReference type="ARBA" id="ARBA00022448"/>
    </source>
</evidence>
<keyword evidence="4" id="KW-0762">Sugar transport</keyword>
<dbReference type="AlphaFoldDB" id="D4H7T9"/>
<feature type="transmembrane region" description="Helical" evidence="9">
    <location>
        <begin position="70"/>
        <end position="86"/>
    </location>
</feature>
<evidence type="ECO:0000313" key="11">
    <source>
        <dbReference type="Proteomes" id="UP000002012"/>
    </source>
</evidence>
<dbReference type="Pfam" id="PF03609">
    <property type="entry name" value="EII-Sor"/>
    <property type="match status" value="1"/>
</dbReference>
<evidence type="ECO:0000256" key="7">
    <source>
        <dbReference type="ARBA" id="ARBA00022989"/>
    </source>
</evidence>
<dbReference type="GO" id="GO:0005886">
    <property type="term" value="C:plasma membrane"/>
    <property type="evidence" value="ECO:0007669"/>
    <property type="project" value="UniProtKB-SubCell"/>
</dbReference>
<feature type="transmembrane region" description="Helical" evidence="9">
    <location>
        <begin position="29"/>
        <end position="58"/>
    </location>
</feature>
<sequence length="216" mass="24208">MSFVLAAVYAGLISVDRFAAFNFMLSRPIVVAFVLGIIFGNPHECFFIGLVYEAIGLIDVPFGTRIPKEDSFGAFAACMLFVLLPIEHTDEFVLGFLLTVLLMFPVTFTCALGRSVNQKLYLRQHKKGRVNTGQLLFFGILLAFVRGVVVYGLGTLLVYVIYNFIRGHLEHNVNLFLFSLMIFTFLSGYILRFLSVPSIFKYLIFACGLMVGWGVL</sequence>
<dbReference type="PaxDb" id="522772-Dacet_1316"/>
<dbReference type="HOGENOM" id="CLU_1248922_0_0_0"/>
<dbReference type="KEGG" id="dap:Dacet_1316"/>
<keyword evidence="7 9" id="KW-1133">Transmembrane helix</keyword>
<evidence type="ECO:0000256" key="5">
    <source>
        <dbReference type="ARBA" id="ARBA00022683"/>
    </source>
</evidence>
<gene>
    <name evidence="10" type="ordered locus">Dacet_1316</name>
</gene>
<dbReference type="RefSeq" id="WP_013010610.1">
    <property type="nucleotide sequence ID" value="NC_013943.1"/>
</dbReference>
<keyword evidence="8 9" id="KW-0472">Membrane</keyword>